<evidence type="ECO:0000313" key="3">
    <source>
        <dbReference type="Proteomes" id="UP000642829"/>
    </source>
</evidence>
<gene>
    <name evidence="2" type="ORF">GCM10007047_34180</name>
</gene>
<accession>A0A8J3GFQ8</accession>
<proteinExistence type="predicted"/>
<dbReference type="Proteomes" id="UP000642829">
    <property type="component" value="Unassembled WGS sequence"/>
</dbReference>
<feature type="region of interest" description="Disordered" evidence="1">
    <location>
        <begin position="1"/>
        <end position="35"/>
    </location>
</feature>
<name>A0A8J3GFQ8_9BACT</name>
<dbReference type="EMBL" id="BMXG01000042">
    <property type="protein sequence ID" value="GHC14084.1"/>
    <property type="molecule type" value="Genomic_DNA"/>
</dbReference>
<reference evidence="2" key="2">
    <citation type="submission" date="2020-09" db="EMBL/GenBank/DDBJ databases">
        <authorList>
            <person name="Sun Q."/>
            <person name="Kim S."/>
        </authorList>
    </citation>
    <scope>NUCLEOTIDE SEQUENCE</scope>
    <source>
        <strain evidence="2">KCTC 12870</strain>
    </source>
</reference>
<comment type="caution">
    <text evidence="2">The sequence shown here is derived from an EMBL/GenBank/DDBJ whole genome shotgun (WGS) entry which is preliminary data.</text>
</comment>
<evidence type="ECO:0000313" key="2">
    <source>
        <dbReference type="EMBL" id="GHC14084.1"/>
    </source>
</evidence>
<keyword evidence="3" id="KW-1185">Reference proteome</keyword>
<protein>
    <submittedName>
        <fullName evidence="2">Uncharacterized protein</fullName>
    </submittedName>
</protein>
<sequence>MIWRRGQHFGPSSIQRGLSSDDADPPAPDPDIDKPTNIEKSLAWKDNYPSIETTAYQIKGEHVWEFRKFYNQAKGLKEKLGNADKSMDSIQNFKEFVNSIQDSPELYDFFMKNVYSANMEQYQVAHDSVDAMSGPMFLFPSESGWSHLGYVSLKGKASFSFNADFDTDLKEMWNNANVAASEATWDGMLGGPVNAARGGATAGFESVLKDLTKDLNFQITLQKTKYPVWGAPNQTEWYNNQTSGMADADPGRVRAMAKILNKNNSSIVRFNEK</sequence>
<dbReference type="RefSeq" id="WP_189517604.1">
    <property type="nucleotide sequence ID" value="NZ_BMXG01000042.1"/>
</dbReference>
<reference evidence="2" key="1">
    <citation type="journal article" date="2014" name="Int. J. Syst. Evol. Microbiol.">
        <title>Complete genome sequence of Corynebacterium casei LMG S-19264T (=DSM 44701T), isolated from a smear-ripened cheese.</title>
        <authorList>
            <consortium name="US DOE Joint Genome Institute (JGI-PGF)"/>
            <person name="Walter F."/>
            <person name="Albersmeier A."/>
            <person name="Kalinowski J."/>
            <person name="Ruckert C."/>
        </authorList>
    </citation>
    <scope>NUCLEOTIDE SEQUENCE</scope>
    <source>
        <strain evidence="2">KCTC 12870</strain>
    </source>
</reference>
<evidence type="ECO:0000256" key="1">
    <source>
        <dbReference type="SAM" id="MobiDB-lite"/>
    </source>
</evidence>
<organism evidence="2 3">
    <name type="scientific">Cerasicoccus arenae</name>
    <dbReference type="NCBI Taxonomy" id="424488"/>
    <lineage>
        <taxon>Bacteria</taxon>
        <taxon>Pseudomonadati</taxon>
        <taxon>Verrucomicrobiota</taxon>
        <taxon>Opitutia</taxon>
        <taxon>Puniceicoccales</taxon>
        <taxon>Cerasicoccaceae</taxon>
        <taxon>Cerasicoccus</taxon>
    </lineage>
</organism>
<dbReference type="AlphaFoldDB" id="A0A8J3GFQ8"/>